<dbReference type="VEuPathDB" id="FungiDB:H257_19425"/>
<dbReference type="STRING" id="112090.W4F851"/>
<dbReference type="InterPro" id="IPR022675">
    <property type="entry name" value="G6P_DH_C"/>
</dbReference>
<evidence type="ECO:0000259" key="1">
    <source>
        <dbReference type="Pfam" id="PF02781"/>
    </source>
</evidence>
<sequence length="83" mass="9037">MNIKNPRWDGVPFIMKAGKALNERKAEVNCSIYGAPAAVAKQLSCSEEDEPISVPTQHAVTHGDVVHNIRLDLTDALVGYAYT</sequence>
<gene>
    <name evidence="2" type="ORF">H257_19425</name>
</gene>
<evidence type="ECO:0000313" key="2">
    <source>
        <dbReference type="EMBL" id="ETV63645.1"/>
    </source>
</evidence>
<dbReference type="GO" id="GO:0004345">
    <property type="term" value="F:glucose-6-phosphate dehydrogenase activity"/>
    <property type="evidence" value="ECO:0007669"/>
    <property type="project" value="InterPro"/>
</dbReference>
<dbReference type="RefSeq" id="XP_009846872.1">
    <property type="nucleotide sequence ID" value="XM_009848570.1"/>
</dbReference>
<dbReference type="GO" id="GO:0050661">
    <property type="term" value="F:NADP binding"/>
    <property type="evidence" value="ECO:0007669"/>
    <property type="project" value="InterPro"/>
</dbReference>
<reference evidence="2" key="1">
    <citation type="submission" date="2013-12" db="EMBL/GenBank/DDBJ databases">
        <title>The Genome Sequence of Aphanomyces astaci APO3.</title>
        <authorList>
            <consortium name="The Broad Institute Genomics Platform"/>
            <person name="Russ C."/>
            <person name="Tyler B."/>
            <person name="van West P."/>
            <person name="Dieguez-Uribeondo J."/>
            <person name="Young S.K."/>
            <person name="Zeng Q."/>
            <person name="Gargeya S."/>
            <person name="Fitzgerald M."/>
            <person name="Abouelleil A."/>
            <person name="Alvarado L."/>
            <person name="Chapman S.B."/>
            <person name="Gainer-Dewar J."/>
            <person name="Goldberg J."/>
            <person name="Griggs A."/>
            <person name="Gujja S."/>
            <person name="Hansen M."/>
            <person name="Howarth C."/>
            <person name="Imamovic A."/>
            <person name="Ireland A."/>
            <person name="Larimer J."/>
            <person name="McCowan C."/>
            <person name="Murphy C."/>
            <person name="Pearson M."/>
            <person name="Poon T.W."/>
            <person name="Priest M."/>
            <person name="Roberts A."/>
            <person name="Saif S."/>
            <person name="Shea T."/>
            <person name="Sykes S."/>
            <person name="Wortman J."/>
            <person name="Nusbaum C."/>
            <person name="Birren B."/>
        </authorList>
    </citation>
    <scope>NUCLEOTIDE SEQUENCE [LARGE SCALE GENOMIC DNA]</scope>
    <source>
        <strain evidence="2">APO3</strain>
    </source>
</reference>
<protein>
    <recommendedName>
        <fullName evidence="1">Glucose-6-phosphate dehydrogenase C-terminal domain-containing protein</fullName>
    </recommendedName>
</protein>
<proteinExistence type="predicted"/>
<dbReference type="Pfam" id="PF02781">
    <property type="entry name" value="G6PD_C"/>
    <property type="match status" value="1"/>
</dbReference>
<dbReference type="SUPFAM" id="SSF55347">
    <property type="entry name" value="Glyceraldehyde-3-phosphate dehydrogenase-like, C-terminal domain"/>
    <property type="match status" value="1"/>
</dbReference>
<dbReference type="AlphaFoldDB" id="W4F851"/>
<accession>W4F851</accession>
<dbReference type="GeneID" id="20821421"/>
<dbReference type="Gene3D" id="3.30.360.10">
    <property type="entry name" value="Dihydrodipicolinate Reductase, domain 2"/>
    <property type="match status" value="1"/>
</dbReference>
<organism evidence="2">
    <name type="scientific">Aphanomyces astaci</name>
    <name type="common">Crayfish plague agent</name>
    <dbReference type="NCBI Taxonomy" id="112090"/>
    <lineage>
        <taxon>Eukaryota</taxon>
        <taxon>Sar</taxon>
        <taxon>Stramenopiles</taxon>
        <taxon>Oomycota</taxon>
        <taxon>Saprolegniomycetes</taxon>
        <taxon>Saprolegniales</taxon>
        <taxon>Verrucalvaceae</taxon>
        <taxon>Aphanomyces</taxon>
    </lineage>
</organism>
<dbReference type="EMBL" id="KI913691">
    <property type="protein sequence ID" value="ETV63645.1"/>
    <property type="molecule type" value="Genomic_DNA"/>
</dbReference>
<feature type="domain" description="Glucose-6-phosphate dehydrogenase C-terminal" evidence="1">
    <location>
        <begin position="2"/>
        <end position="41"/>
    </location>
</feature>
<dbReference type="GO" id="GO:0006006">
    <property type="term" value="P:glucose metabolic process"/>
    <property type="evidence" value="ECO:0007669"/>
    <property type="project" value="InterPro"/>
</dbReference>
<name>W4F851_APHAT</name>
<dbReference type="OrthoDB" id="60984at2759"/>